<sequence length="120" mass="13266">MSSGLTTKEALCRLTQTLSNIRIPNNGLEWTRAAFFDLPSHEVLLCSIHALSAVMIFIAAMLQWNVSCSLGDVVLMLTLLIVPFFTLWLIHRRLRAPGSYAAFALKKLLSDLGALPLVIL</sequence>
<proteinExistence type="predicted"/>
<feature type="transmembrane region" description="Helical" evidence="1">
    <location>
        <begin position="70"/>
        <end position="90"/>
    </location>
</feature>
<keyword evidence="1" id="KW-0812">Transmembrane</keyword>
<dbReference type="AlphaFoldDB" id="A0A1S8WGS8"/>
<organism evidence="2 3">
    <name type="scientific">Opisthorchis viverrini</name>
    <name type="common">Southeast Asian liver fluke</name>
    <dbReference type="NCBI Taxonomy" id="6198"/>
    <lineage>
        <taxon>Eukaryota</taxon>
        <taxon>Metazoa</taxon>
        <taxon>Spiralia</taxon>
        <taxon>Lophotrochozoa</taxon>
        <taxon>Platyhelminthes</taxon>
        <taxon>Trematoda</taxon>
        <taxon>Digenea</taxon>
        <taxon>Opisthorchiida</taxon>
        <taxon>Opisthorchiata</taxon>
        <taxon>Opisthorchiidae</taxon>
        <taxon>Opisthorchis</taxon>
    </lineage>
</organism>
<gene>
    <name evidence="2" type="ORF">X801_10574</name>
</gene>
<evidence type="ECO:0000256" key="1">
    <source>
        <dbReference type="SAM" id="Phobius"/>
    </source>
</evidence>
<evidence type="ECO:0000313" key="3">
    <source>
        <dbReference type="Proteomes" id="UP000243686"/>
    </source>
</evidence>
<keyword evidence="1" id="KW-1133">Transmembrane helix</keyword>
<dbReference type="Proteomes" id="UP000243686">
    <property type="component" value="Unassembled WGS sequence"/>
</dbReference>
<protein>
    <submittedName>
        <fullName evidence="2">Toxin-antitoxin system, toxin component, PIN domain protein</fullName>
    </submittedName>
</protein>
<dbReference type="EMBL" id="KV907229">
    <property type="protein sequence ID" value="OON13649.1"/>
    <property type="molecule type" value="Genomic_DNA"/>
</dbReference>
<accession>A0A1S8WGS8</accession>
<keyword evidence="1" id="KW-0472">Membrane</keyword>
<name>A0A1S8WGS8_OPIVI</name>
<evidence type="ECO:0000313" key="2">
    <source>
        <dbReference type="EMBL" id="OON13649.1"/>
    </source>
</evidence>
<reference evidence="2 3" key="1">
    <citation type="submission" date="2015-03" db="EMBL/GenBank/DDBJ databases">
        <title>Draft genome of the nematode, Opisthorchis viverrini.</title>
        <authorList>
            <person name="Mitreva M."/>
        </authorList>
    </citation>
    <scope>NUCLEOTIDE SEQUENCE [LARGE SCALE GENOMIC DNA]</scope>
    <source>
        <strain evidence="2">Khon Kaen</strain>
    </source>
</reference>
<keyword evidence="3" id="KW-1185">Reference proteome</keyword>
<feature type="transmembrane region" description="Helical" evidence="1">
    <location>
        <begin position="43"/>
        <end position="64"/>
    </location>
</feature>